<dbReference type="AlphaFoldDB" id="A0A563EHJ4"/>
<dbReference type="EMBL" id="VOBR01000036">
    <property type="protein sequence ID" value="TWP46076.1"/>
    <property type="molecule type" value="Genomic_DNA"/>
</dbReference>
<dbReference type="Proteomes" id="UP000316639">
    <property type="component" value="Unassembled WGS sequence"/>
</dbReference>
<accession>A0A563EHJ4</accession>
<sequence length="81" mass="8400">MKPAPQQFPSALHWLWRSSPDRLVATGPDVLSGQGVFTVIEEQLGDAARRLTVADIADVFAPHDGGGPTATARSGASSTGT</sequence>
<name>A0A563EHJ4_9PSEU</name>
<dbReference type="RefSeq" id="WP_146359083.1">
    <property type="nucleotide sequence ID" value="NZ_VOBR01000036.1"/>
</dbReference>
<reference evidence="2 3" key="1">
    <citation type="submission" date="2019-07" db="EMBL/GenBank/DDBJ databases">
        <title>Lentzea xizangensis sp. nov., isolated from Qinghai-Tibetan Plateau Soils.</title>
        <authorList>
            <person name="Huang J."/>
        </authorList>
    </citation>
    <scope>NUCLEOTIDE SEQUENCE [LARGE SCALE GENOMIC DNA]</scope>
    <source>
        <strain evidence="2 3">FXJ1.1311</strain>
    </source>
</reference>
<feature type="compositionally biased region" description="Polar residues" evidence="1">
    <location>
        <begin position="71"/>
        <end position="81"/>
    </location>
</feature>
<feature type="region of interest" description="Disordered" evidence="1">
    <location>
        <begin position="61"/>
        <end position="81"/>
    </location>
</feature>
<gene>
    <name evidence="2" type="ORF">FKR81_37555</name>
</gene>
<proteinExistence type="predicted"/>
<keyword evidence="3" id="KW-1185">Reference proteome</keyword>
<organism evidence="2 3">
    <name type="scientific">Lentzea tibetensis</name>
    <dbReference type="NCBI Taxonomy" id="2591470"/>
    <lineage>
        <taxon>Bacteria</taxon>
        <taxon>Bacillati</taxon>
        <taxon>Actinomycetota</taxon>
        <taxon>Actinomycetes</taxon>
        <taxon>Pseudonocardiales</taxon>
        <taxon>Pseudonocardiaceae</taxon>
        <taxon>Lentzea</taxon>
    </lineage>
</organism>
<evidence type="ECO:0000313" key="2">
    <source>
        <dbReference type="EMBL" id="TWP46076.1"/>
    </source>
</evidence>
<evidence type="ECO:0000313" key="3">
    <source>
        <dbReference type="Proteomes" id="UP000316639"/>
    </source>
</evidence>
<protein>
    <submittedName>
        <fullName evidence="2">Uncharacterized protein</fullName>
    </submittedName>
</protein>
<evidence type="ECO:0000256" key="1">
    <source>
        <dbReference type="SAM" id="MobiDB-lite"/>
    </source>
</evidence>
<comment type="caution">
    <text evidence="2">The sequence shown here is derived from an EMBL/GenBank/DDBJ whole genome shotgun (WGS) entry which is preliminary data.</text>
</comment>